<organism evidence="4 5">
    <name type="scientific">Phaeoacremonium minimum (strain UCR-PA7)</name>
    <name type="common">Esca disease fungus</name>
    <name type="synonym">Togninia minima</name>
    <dbReference type="NCBI Taxonomy" id="1286976"/>
    <lineage>
        <taxon>Eukaryota</taxon>
        <taxon>Fungi</taxon>
        <taxon>Dikarya</taxon>
        <taxon>Ascomycota</taxon>
        <taxon>Pezizomycotina</taxon>
        <taxon>Sordariomycetes</taxon>
        <taxon>Sordariomycetidae</taxon>
        <taxon>Togniniales</taxon>
        <taxon>Togniniaceae</taxon>
        <taxon>Phaeoacremonium</taxon>
    </lineage>
</organism>
<name>R8BHL8_PHAM7</name>
<dbReference type="PANTHER" id="PTHR43201">
    <property type="entry name" value="ACYL-COA SYNTHETASE"/>
    <property type="match status" value="1"/>
</dbReference>
<dbReference type="eggNOG" id="KOG1176">
    <property type="taxonomic scope" value="Eukaryota"/>
</dbReference>
<dbReference type="KEGG" id="tmn:UCRPA7_5660"/>
<dbReference type="GeneID" id="19326237"/>
<evidence type="ECO:0000256" key="1">
    <source>
        <dbReference type="SAM" id="MobiDB-lite"/>
    </source>
</evidence>
<feature type="domain" description="AMP-binding enzyme C-terminal" evidence="3">
    <location>
        <begin position="145"/>
        <end position="224"/>
    </location>
</feature>
<dbReference type="InterPro" id="IPR000873">
    <property type="entry name" value="AMP-dep_synth/lig_dom"/>
</dbReference>
<sequence length="244" mass="26819">MTEVGMALSCGLENADRVDGSVGWPLPSVEARLVDSDTGAVIQPGEEVEPQTGRERSGEIQLRGPTIFREYWRNPAATSAEFVADKDGGKWFKTGDVAVRRKVDAAGKSTRPSQDWTGKGDLYFILGRKSADIIKSGGEKVSALEVERELLSLPEVSEAAVMAVPSGKWGQKVGAVVILNKEHVPDGRWTPMDMRRALKNRLVNYKIPQVLRVVDHIPRNAMGKINKKMLVKAVFQDDFSGDEM</sequence>
<evidence type="ECO:0000313" key="4">
    <source>
        <dbReference type="EMBL" id="EON98815.1"/>
    </source>
</evidence>
<evidence type="ECO:0000313" key="5">
    <source>
        <dbReference type="Proteomes" id="UP000014074"/>
    </source>
</evidence>
<dbReference type="EMBL" id="KB933192">
    <property type="protein sequence ID" value="EON98815.1"/>
    <property type="molecule type" value="Genomic_DNA"/>
</dbReference>
<reference evidence="5" key="1">
    <citation type="journal article" date="2013" name="Genome Announc.">
        <title>Draft genome sequence of the ascomycete Phaeoacremonium aleophilum strain UCR-PA7, a causal agent of the esca disease complex in grapevines.</title>
        <authorList>
            <person name="Blanco-Ulate B."/>
            <person name="Rolshausen P."/>
            <person name="Cantu D."/>
        </authorList>
    </citation>
    <scope>NUCLEOTIDE SEQUENCE [LARGE SCALE GENOMIC DNA]</scope>
    <source>
        <strain evidence="5">UCR-PA7</strain>
    </source>
</reference>
<protein>
    <submittedName>
        <fullName evidence="4">Putative 2-succinylbenzoate-ligase protein</fullName>
    </submittedName>
</protein>
<dbReference type="AlphaFoldDB" id="R8BHL8"/>
<dbReference type="OrthoDB" id="2962993at2759"/>
<dbReference type="Gene3D" id="3.40.50.12780">
    <property type="entry name" value="N-terminal domain of ligase-like"/>
    <property type="match status" value="1"/>
</dbReference>
<dbReference type="Pfam" id="PF00501">
    <property type="entry name" value="AMP-binding"/>
    <property type="match status" value="1"/>
</dbReference>
<dbReference type="Gene3D" id="3.30.300.30">
    <property type="match status" value="1"/>
</dbReference>
<proteinExistence type="predicted"/>
<keyword evidence="4" id="KW-0436">Ligase</keyword>
<dbReference type="Proteomes" id="UP000014074">
    <property type="component" value="Unassembled WGS sequence"/>
</dbReference>
<keyword evidence="5" id="KW-1185">Reference proteome</keyword>
<dbReference type="PANTHER" id="PTHR43201:SF28">
    <property type="entry name" value="ENZYME, PUTATIVE (AFU_ORTHOLOGUE AFUA_7G01530)-RELATED"/>
    <property type="match status" value="1"/>
</dbReference>
<dbReference type="SUPFAM" id="SSF56801">
    <property type="entry name" value="Acetyl-CoA synthetase-like"/>
    <property type="match status" value="1"/>
</dbReference>
<dbReference type="GO" id="GO:0031956">
    <property type="term" value="F:medium-chain fatty acid-CoA ligase activity"/>
    <property type="evidence" value="ECO:0007669"/>
    <property type="project" value="TreeGrafter"/>
</dbReference>
<dbReference type="HOGENOM" id="CLU_000022_59_11_1"/>
<dbReference type="Pfam" id="PF13193">
    <property type="entry name" value="AMP-binding_C"/>
    <property type="match status" value="1"/>
</dbReference>
<dbReference type="InterPro" id="IPR025110">
    <property type="entry name" value="AMP-bd_C"/>
</dbReference>
<feature type="domain" description="AMP-dependent synthetase/ligase" evidence="2">
    <location>
        <begin position="1"/>
        <end position="72"/>
    </location>
</feature>
<feature type="region of interest" description="Disordered" evidence="1">
    <location>
        <begin position="40"/>
        <end position="60"/>
    </location>
</feature>
<gene>
    <name evidence="4" type="ORF">UCRPA7_5660</name>
</gene>
<evidence type="ECO:0000259" key="3">
    <source>
        <dbReference type="Pfam" id="PF13193"/>
    </source>
</evidence>
<dbReference type="RefSeq" id="XP_007916396.1">
    <property type="nucleotide sequence ID" value="XM_007918205.1"/>
</dbReference>
<dbReference type="InterPro" id="IPR042099">
    <property type="entry name" value="ANL_N_sf"/>
</dbReference>
<dbReference type="GO" id="GO:0006631">
    <property type="term" value="P:fatty acid metabolic process"/>
    <property type="evidence" value="ECO:0007669"/>
    <property type="project" value="TreeGrafter"/>
</dbReference>
<accession>R8BHL8</accession>
<dbReference type="InterPro" id="IPR045851">
    <property type="entry name" value="AMP-bd_C_sf"/>
</dbReference>
<evidence type="ECO:0000259" key="2">
    <source>
        <dbReference type="Pfam" id="PF00501"/>
    </source>
</evidence>